<dbReference type="GO" id="GO:0003677">
    <property type="term" value="F:DNA binding"/>
    <property type="evidence" value="ECO:0007669"/>
    <property type="project" value="InterPro"/>
</dbReference>
<dbReference type="InterPro" id="IPR006447">
    <property type="entry name" value="Myb_dom_plants"/>
</dbReference>
<dbReference type="EMBL" id="GG738870">
    <property type="protein sequence ID" value="EFC44047.1"/>
    <property type="molecule type" value="Genomic_DNA"/>
</dbReference>
<dbReference type="AlphaFoldDB" id="D2VGD4"/>
<dbReference type="SUPFAM" id="SSF46689">
    <property type="entry name" value="Homeodomain-like"/>
    <property type="match status" value="1"/>
</dbReference>
<evidence type="ECO:0000259" key="5">
    <source>
        <dbReference type="PROSITE" id="PS50090"/>
    </source>
</evidence>
<dbReference type="STRING" id="5762.D2VGD4"/>
<feature type="compositionally biased region" description="Polar residues" evidence="4">
    <location>
        <begin position="295"/>
        <end position="304"/>
    </location>
</feature>
<protein>
    <submittedName>
        <fullName evidence="8">Predicted protein</fullName>
    </submittedName>
</protein>
<sequence>MYGQHHHQYANNKFSNNDASNRKNNGFHHHQQQHHVLMEPSICLEPFSNTNELFPLHNNKVKISSPNNRRKPYCSCTNDVCSSTSSLAHHQLYLNNDSLPRQQITFKQHHLHHQHLKEALSSELKNNVQNNQDNEHHTEMQYKTMIEKKTRNGSLDLFGEIESSESNLKRKCARPISPCKKQREDQLETDDDNLLLAERGTLKLPNTRSGANATILHVVPLLTCCSENGALSSPTTLQTSTSTDEQIVITSMMDASMLQPNNNGSHSVNNHSCSSTESSNFSHEDEEDDEALERSLTNSSLTTTCKKNPSFENVEFVTPKRKSNRGRKPKPKKVNVSEGPWTEEEHDLFMLGYEECGKNWSKIADEYVPSRSRTQIASHAQKYFRKQRNKKQ</sequence>
<dbReference type="InterPro" id="IPR017884">
    <property type="entry name" value="SANT_dom"/>
</dbReference>
<dbReference type="Gene3D" id="1.10.10.60">
    <property type="entry name" value="Homeodomain-like"/>
    <property type="match status" value="1"/>
</dbReference>
<evidence type="ECO:0000256" key="2">
    <source>
        <dbReference type="ARBA" id="ARBA00023163"/>
    </source>
</evidence>
<dbReference type="Pfam" id="PF00249">
    <property type="entry name" value="Myb_DNA-binding"/>
    <property type="match status" value="1"/>
</dbReference>
<evidence type="ECO:0000259" key="7">
    <source>
        <dbReference type="PROSITE" id="PS51294"/>
    </source>
</evidence>
<keyword evidence="1" id="KW-0805">Transcription regulation</keyword>
<keyword evidence="9" id="KW-1185">Reference proteome</keyword>
<feature type="region of interest" description="Disordered" evidence="4">
    <location>
        <begin position="370"/>
        <end position="392"/>
    </location>
</feature>
<dbReference type="InParanoid" id="D2VGD4"/>
<dbReference type="PROSITE" id="PS50090">
    <property type="entry name" value="MYB_LIKE"/>
    <property type="match status" value="1"/>
</dbReference>
<dbReference type="PROSITE" id="PS51294">
    <property type="entry name" value="HTH_MYB"/>
    <property type="match status" value="1"/>
</dbReference>
<organism evidence="9">
    <name type="scientific">Naegleria gruberi</name>
    <name type="common">Amoeba</name>
    <dbReference type="NCBI Taxonomy" id="5762"/>
    <lineage>
        <taxon>Eukaryota</taxon>
        <taxon>Discoba</taxon>
        <taxon>Heterolobosea</taxon>
        <taxon>Tetramitia</taxon>
        <taxon>Eutetramitia</taxon>
        <taxon>Vahlkampfiidae</taxon>
        <taxon>Naegleria</taxon>
    </lineage>
</organism>
<feature type="region of interest" description="Disordered" evidence="4">
    <location>
        <begin position="1"/>
        <end position="33"/>
    </location>
</feature>
<dbReference type="InterPro" id="IPR001005">
    <property type="entry name" value="SANT/Myb"/>
</dbReference>
<feature type="region of interest" description="Disordered" evidence="4">
    <location>
        <begin position="317"/>
        <end position="343"/>
    </location>
</feature>
<name>D2VGD4_NAEGR</name>
<dbReference type="PANTHER" id="PTHR44042">
    <property type="entry name" value="DUPLICATED HOMEODOMAIN-LIKE SUPERFAMILY PROTEIN-RELATED"/>
    <property type="match status" value="1"/>
</dbReference>
<reference evidence="8 9" key="1">
    <citation type="journal article" date="2010" name="Cell">
        <title>The genome of Naegleria gruberi illuminates early eukaryotic versatility.</title>
        <authorList>
            <person name="Fritz-Laylin L.K."/>
            <person name="Prochnik S.E."/>
            <person name="Ginger M.L."/>
            <person name="Dacks J.B."/>
            <person name="Carpenter M.L."/>
            <person name="Field M.C."/>
            <person name="Kuo A."/>
            <person name="Paredez A."/>
            <person name="Chapman J."/>
            <person name="Pham J."/>
            <person name="Shu S."/>
            <person name="Neupane R."/>
            <person name="Cipriano M."/>
            <person name="Mancuso J."/>
            <person name="Tu H."/>
            <person name="Salamov A."/>
            <person name="Lindquist E."/>
            <person name="Shapiro H."/>
            <person name="Lucas S."/>
            <person name="Grigoriev I.V."/>
            <person name="Cande W.Z."/>
            <person name="Fulton C."/>
            <person name="Rokhsar D.S."/>
            <person name="Dawson S.C."/>
        </authorList>
    </citation>
    <scope>NUCLEOTIDE SEQUENCE [LARGE SCALE GENOMIC DNA]</scope>
    <source>
        <strain evidence="8 9">NEG-M</strain>
    </source>
</reference>
<dbReference type="VEuPathDB" id="AmoebaDB:NAEGRDRAFT_67937"/>
<keyword evidence="3" id="KW-0539">Nucleus</keyword>
<proteinExistence type="predicted"/>
<dbReference type="KEGG" id="ngr:NAEGRDRAFT_67937"/>
<evidence type="ECO:0000256" key="1">
    <source>
        <dbReference type="ARBA" id="ARBA00023015"/>
    </source>
</evidence>
<dbReference type="eggNOG" id="ENOG502SGN6">
    <property type="taxonomic scope" value="Eukaryota"/>
</dbReference>
<feature type="domain" description="SANT" evidence="6">
    <location>
        <begin position="336"/>
        <end position="388"/>
    </location>
</feature>
<dbReference type="InterPro" id="IPR009057">
    <property type="entry name" value="Homeodomain-like_sf"/>
</dbReference>
<dbReference type="NCBIfam" id="TIGR01557">
    <property type="entry name" value="myb_SHAQKYF"/>
    <property type="match status" value="1"/>
</dbReference>
<evidence type="ECO:0000256" key="3">
    <source>
        <dbReference type="ARBA" id="ARBA00023242"/>
    </source>
</evidence>
<dbReference type="Proteomes" id="UP000006671">
    <property type="component" value="Unassembled WGS sequence"/>
</dbReference>
<dbReference type="OrthoDB" id="118550at2759"/>
<evidence type="ECO:0000313" key="8">
    <source>
        <dbReference type="EMBL" id="EFC44047.1"/>
    </source>
</evidence>
<feature type="domain" description="HTH myb-type" evidence="7">
    <location>
        <begin position="333"/>
        <end position="388"/>
    </location>
</feature>
<feature type="compositionally biased region" description="Low complexity" evidence="4">
    <location>
        <begin position="261"/>
        <end position="275"/>
    </location>
</feature>
<feature type="compositionally biased region" description="Polar residues" evidence="4">
    <location>
        <begin position="9"/>
        <end position="24"/>
    </location>
</feature>
<dbReference type="RefSeq" id="XP_002676791.1">
    <property type="nucleotide sequence ID" value="XM_002676745.1"/>
</dbReference>
<keyword evidence="2" id="KW-0804">Transcription</keyword>
<feature type="compositionally biased region" description="Basic residues" evidence="4">
    <location>
        <begin position="319"/>
        <end position="333"/>
    </location>
</feature>
<evidence type="ECO:0000259" key="6">
    <source>
        <dbReference type="PROSITE" id="PS51293"/>
    </source>
</evidence>
<dbReference type="SMART" id="SM00717">
    <property type="entry name" value="SANT"/>
    <property type="match status" value="1"/>
</dbReference>
<dbReference type="PROSITE" id="PS51293">
    <property type="entry name" value="SANT"/>
    <property type="match status" value="1"/>
</dbReference>
<gene>
    <name evidence="8" type="ORF">NAEGRDRAFT_67937</name>
</gene>
<dbReference type="CDD" id="cd00167">
    <property type="entry name" value="SANT"/>
    <property type="match status" value="1"/>
</dbReference>
<dbReference type="InterPro" id="IPR017930">
    <property type="entry name" value="Myb_dom"/>
</dbReference>
<evidence type="ECO:0000256" key="4">
    <source>
        <dbReference type="SAM" id="MobiDB-lite"/>
    </source>
</evidence>
<evidence type="ECO:0000313" key="9">
    <source>
        <dbReference type="Proteomes" id="UP000006671"/>
    </source>
</evidence>
<dbReference type="GeneID" id="8850078"/>
<dbReference type="PANTHER" id="PTHR44042:SF67">
    <property type="entry name" value="MYB-LIKE PROTEIN I"/>
    <property type="match status" value="1"/>
</dbReference>
<feature type="compositionally biased region" description="Basic residues" evidence="4">
    <location>
        <begin position="382"/>
        <end position="392"/>
    </location>
</feature>
<accession>D2VGD4</accession>
<feature type="domain" description="Myb-like" evidence="5">
    <location>
        <begin position="333"/>
        <end position="384"/>
    </location>
</feature>
<feature type="region of interest" description="Disordered" evidence="4">
    <location>
        <begin position="257"/>
        <end position="304"/>
    </location>
</feature>